<dbReference type="InterPro" id="IPR001789">
    <property type="entry name" value="Sig_transdc_resp-reg_receiver"/>
</dbReference>
<keyword evidence="4" id="KW-1185">Reference proteome</keyword>
<name>A0A2K8YS24_9BACT</name>
<dbReference type="KEGG" id="spir:CWM47_00455"/>
<dbReference type="OrthoDB" id="7631574at2"/>
<organism evidence="3 4">
    <name type="scientific">Spirosoma pollinicola</name>
    <dbReference type="NCBI Taxonomy" id="2057025"/>
    <lineage>
        <taxon>Bacteria</taxon>
        <taxon>Pseudomonadati</taxon>
        <taxon>Bacteroidota</taxon>
        <taxon>Cytophagia</taxon>
        <taxon>Cytophagales</taxon>
        <taxon>Cytophagaceae</taxon>
        <taxon>Spirosoma</taxon>
    </lineage>
</organism>
<dbReference type="Pfam" id="PF00072">
    <property type="entry name" value="Response_reg"/>
    <property type="match status" value="1"/>
</dbReference>
<accession>A0A2K8YS24</accession>
<dbReference type="PANTHER" id="PTHR44520">
    <property type="entry name" value="RESPONSE REGULATOR RCP1-RELATED"/>
    <property type="match status" value="1"/>
</dbReference>
<evidence type="ECO:0000259" key="2">
    <source>
        <dbReference type="PROSITE" id="PS50110"/>
    </source>
</evidence>
<proteinExistence type="predicted"/>
<dbReference type="AlphaFoldDB" id="A0A2K8YS24"/>
<evidence type="ECO:0000313" key="3">
    <source>
        <dbReference type="EMBL" id="AUD00422.1"/>
    </source>
</evidence>
<sequence length="142" mass="16295">MLEVLYIEDNADESDIFRRLISRMEQPPSFLILTSGSEAIDYLLEQGDYKGKSPAMPHLVLIDLKLPGHSGFDVIQQVRANSRTRYMPLVVYSSSDNPKDMRRAYDLGANAYLIKPESYHQVSDMISQAINFWLIHSQQFKP</sequence>
<feature type="domain" description="Response regulatory" evidence="2">
    <location>
        <begin position="3"/>
        <end position="130"/>
    </location>
</feature>
<dbReference type="SMART" id="SM00448">
    <property type="entry name" value="REC"/>
    <property type="match status" value="1"/>
</dbReference>
<keyword evidence="1" id="KW-0597">Phosphoprotein</keyword>
<reference evidence="3 4" key="1">
    <citation type="submission" date="2017-11" db="EMBL/GenBank/DDBJ databases">
        <title>Taxonomic description and genome sequences of Spirosoma HA7 sp. nov., isolated from pollen microhabitat of Corylus avellana.</title>
        <authorList>
            <person name="Ambika Manirajan B."/>
            <person name="Suarez C."/>
            <person name="Ratering S."/>
            <person name="Geissler-Plaum R."/>
            <person name="Cardinale M."/>
            <person name="Sylvia S."/>
        </authorList>
    </citation>
    <scope>NUCLEOTIDE SEQUENCE [LARGE SCALE GENOMIC DNA]</scope>
    <source>
        <strain evidence="3 4">HA7</strain>
    </source>
</reference>
<dbReference type="EMBL" id="CP025096">
    <property type="protein sequence ID" value="AUD00422.1"/>
    <property type="molecule type" value="Genomic_DNA"/>
</dbReference>
<dbReference type="GO" id="GO:0000160">
    <property type="term" value="P:phosphorelay signal transduction system"/>
    <property type="evidence" value="ECO:0007669"/>
    <property type="project" value="InterPro"/>
</dbReference>
<dbReference type="InterPro" id="IPR011006">
    <property type="entry name" value="CheY-like_superfamily"/>
</dbReference>
<feature type="modified residue" description="4-aspartylphosphate" evidence="1">
    <location>
        <position position="63"/>
    </location>
</feature>
<dbReference type="CDD" id="cd17557">
    <property type="entry name" value="REC_Rcp-like"/>
    <property type="match status" value="1"/>
</dbReference>
<dbReference type="PANTHER" id="PTHR44520:SF1">
    <property type="entry name" value="TWO-COMPONENT SYSTEM REGULATORY PROTEIN"/>
    <property type="match status" value="1"/>
</dbReference>
<dbReference type="Gene3D" id="3.40.50.2300">
    <property type="match status" value="1"/>
</dbReference>
<gene>
    <name evidence="3" type="ORF">CWM47_00455</name>
</gene>
<dbReference type="InterPro" id="IPR052893">
    <property type="entry name" value="TCS_response_regulator"/>
</dbReference>
<evidence type="ECO:0000313" key="4">
    <source>
        <dbReference type="Proteomes" id="UP000232883"/>
    </source>
</evidence>
<dbReference type="SUPFAM" id="SSF52172">
    <property type="entry name" value="CheY-like"/>
    <property type="match status" value="1"/>
</dbReference>
<protein>
    <submittedName>
        <fullName evidence="3">Response regulator</fullName>
    </submittedName>
</protein>
<dbReference type="PROSITE" id="PS50110">
    <property type="entry name" value="RESPONSE_REGULATORY"/>
    <property type="match status" value="1"/>
</dbReference>
<evidence type="ECO:0000256" key="1">
    <source>
        <dbReference type="PROSITE-ProRule" id="PRU00169"/>
    </source>
</evidence>
<dbReference type="Proteomes" id="UP000232883">
    <property type="component" value="Chromosome"/>
</dbReference>
<dbReference type="RefSeq" id="WP_100985848.1">
    <property type="nucleotide sequence ID" value="NZ_CP025096.1"/>
</dbReference>